<accession>A0ABN9H0V7</accession>
<organism evidence="1 2">
    <name type="scientific">Staurois parvus</name>
    <dbReference type="NCBI Taxonomy" id="386267"/>
    <lineage>
        <taxon>Eukaryota</taxon>
        <taxon>Metazoa</taxon>
        <taxon>Chordata</taxon>
        <taxon>Craniata</taxon>
        <taxon>Vertebrata</taxon>
        <taxon>Euteleostomi</taxon>
        <taxon>Amphibia</taxon>
        <taxon>Batrachia</taxon>
        <taxon>Anura</taxon>
        <taxon>Neobatrachia</taxon>
        <taxon>Ranoidea</taxon>
        <taxon>Ranidae</taxon>
        <taxon>Staurois</taxon>
    </lineage>
</organism>
<feature type="non-terminal residue" evidence="1">
    <location>
        <position position="80"/>
    </location>
</feature>
<evidence type="ECO:0000313" key="1">
    <source>
        <dbReference type="EMBL" id="CAI9614393.1"/>
    </source>
</evidence>
<evidence type="ECO:0000313" key="2">
    <source>
        <dbReference type="Proteomes" id="UP001162483"/>
    </source>
</evidence>
<dbReference type="Proteomes" id="UP001162483">
    <property type="component" value="Unassembled WGS sequence"/>
</dbReference>
<sequence>MWGSYHPCMDFPGLYTRCAHYEGFPHPCAKFPVCTPVAPIMRGSHHPCAEFSGLYTRCAHYEGFPPFLCRAPGSVHPLCP</sequence>
<comment type="caution">
    <text evidence="1">The sequence shown here is derived from an EMBL/GenBank/DDBJ whole genome shotgun (WGS) entry which is preliminary data.</text>
</comment>
<keyword evidence="2" id="KW-1185">Reference proteome</keyword>
<name>A0ABN9H0V7_9NEOB</name>
<reference evidence="1" key="1">
    <citation type="submission" date="2023-05" db="EMBL/GenBank/DDBJ databases">
        <authorList>
            <person name="Stuckert A."/>
        </authorList>
    </citation>
    <scope>NUCLEOTIDE SEQUENCE</scope>
</reference>
<proteinExistence type="predicted"/>
<gene>
    <name evidence="1" type="ORF">SPARVUS_LOCUS15049721</name>
</gene>
<protein>
    <submittedName>
        <fullName evidence="1">Uncharacterized protein</fullName>
    </submittedName>
</protein>
<dbReference type="EMBL" id="CATNWA010019667">
    <property type="protein sequence ID" value="CAI9614393.1"/>
    <property type="molecule type" value="Genomic_DNA"/>
</dbReference>